<reference evidence="1 2" key="1">
    <citation type="submission" date="2020-08" db="EMBL/GenBank/DDBJ databases">
        <title>Genomic Encyclopedia of Type Strains, Phase IV (KMG-IV): sequencing the most valuable type-strain genomes for metagenomic binning, comparative biology and taxonomic classification.</title>
        <authorList>
            <person name="Goeker M."/>
        </authorList>
    </citation>
    <scope>NUCLEOTIDE SEQUENCE [LARGE SCALE GENOMIC DNA]</scope>
    <source>
        <strain evidence="1 2">DSM 22419</strain>
    </source>
</reference>
<name>A0ABR6QRR4_9STAP</name>
<accession>A0ABR6QRR4</accession>
<proteinExistence type="predicted"/>
<keyword evidence="2" id="KW-1185">Reference proteome</keyword>
<comment type="caution">
    <text evidence="1">The sequence shown here is derived from an EMBL/GenBank/DDBJ whole genome shotgun (WGS) entry which is preliminary data.</text>
</comment>
<protein>
    <recommendedName>
        <fullName evidence="3">Core-binding (CB) domain-containing protein</fullName>
    </recommendedName>
</protein>
<dbReference type="EMBL" id="JACHFF010000004">
    <property type="protein sequence ID" value="MBB6424290.1"/>
    <property type="molecule type" value="Genomic_DNA"/>
</dbReference>
<organism evidence="1 2">
    <name type="scientific">Jeotgalicoccus coquinae</name>
    <dbReference type="NCBI Taxonomy" id="709509"/>
    <lineage>
        <taxon>Bacteria</taxon>
        <taxon>Bacillati</taxon>
        <taxon>Bacillota</taxon>
        <taxon>Bacilli</taxon>
        <taxon>Bacillales</taxon>
        <taxon>Staphylococcaceae</taxon>
        <taxon>Jeotgalicoccus</taxon>
    </lineage>
</organism>
<gene>
    <name evidence="1" type="ORF">HNR41_002276</name>
</gene>
<evidence type="ECO:0000313" key="1">
    <source>
        <dbReference type="EMBL" id="MBB6424290.1"/>
    </source>
</evidence>
<sequence>MGKDIRMPINYYRIATVVTDIDEVNGFLDDFYIRKFMWTSKNSLKLTSRALKKLYDFLYEAGEISEEDLSLVKGNIIESTKEGIAYEVL</sequence>
<evidence type="ECO:0000313" key="2">
    <source>
        <dbReference type="Proteomes" id="UP000545588"/>
    </source>
</evidence>
<dbReference type="RefSeq" id="WP_184284694.1">
    <property type="nucleotide sequence ID" value="NZ_BMCO01000004.1"/>
</dbReference>
<evidence type="ECO:0008006" key="3">
    <source>
        <dbReference type="Google" id="ProtNLM"/>
    </source>
</evidence>
<dbReference type="Proteomes" id="UP000545588">
    <property type="component" value="Unassembled WGS sequence"/>
</dbReference>